<accession>A0A318JW65</accession>
<dbReference type="InterPro" id="IPR019596">
    <property type="entry name" value="Phage_Mu_GpM_tail_tub"/>
</dbReference>
<protein>
    <submittedName>
        <fullName evidence="1">Tail tube protein</fullName>
    </submittedName>
</protein>
<sequence length="122" mass="13191">MADTTNLLAGTATLTVDGTAYMLEGELKYNVSKVTRETMKGMDGVHGYKETPNAGYISGRFRDTGSLTVAQFNAMTNVTVTAKLANGKTIIGRNMWTVETQEVDSAEGTVEVRWEGMSVEEA</sequence>
<evidence type="ECO:0000313" key="2">
    <source>
        <dbReference type="Proteomes" id="UP000248395"/>
    </source>
</evidence>
<dbReference type="Pfam" id="PF10618">
    <property type="entry name" value="Tail_tube"/>
    <property type="match status" value="1"/>
</dbReference>
<organism evidence="1 2">
    <name type="scientific">Aquitalea magnusonii</name>
    <dbReference type="NCBI Taxonomy" id="332411"/>
    <lineage>
        <taxon>Bacteria</taxon>
        <taxon>Pseudomonadati</taxon>
        <taxon>Pseudomonadota</taxon>
        <taxon>Betaproteobacteria</taxon>
        <taxon>Neisseriales</taxon>
        <taxon>Chromobacteriaceae</taxon>
        <taxon>Aquitalea</taxon>
    </lineage>
</organism>
<comment type="caution">
    <text evidence="1">The sequence shown here is derived from an EMBL/GenBank/DDBJ whole genome shotgun (WGS) entry which is preliminary data.</text>
</comment>
<dbReference type="RefSeq" id="WP_110313104.1">
    <property type="nucleotide sequence ID" value="NZ_QJKC01000004.1"/>
</dbReference>
<dbReference type="AlphaFoldDB" id="A0A318JW65"/>
<dbReference type="OrthoDB" id="5463544at2"/>
<gene>
    <name evidence="1" type="ORF">DFR38_10411</name>
</gene>
<reference evidence="1 2" key="1">
    <citation type="submission" date="2018-05" db="EMBL/GenBank/DDBJ databases">
        <title>Genomic Encyclopedia of Type Strains, Phase IV (KMG-IV): sequencing the most valuable type-strain genomes for metagenomic binning, comparative biology and taxonomic classification.</title>
        <authorList>
            <person name="Goeker M."/>
        </authorList>
    </citation>
    <scope>NUCLEOTIDE SEQUENCE [LARGE SCALE GENOMIC DNA]</scope>
    <source>
        <strain evidence="1 2">DSM 25134</strain>
    </source>
</reference>
<evidence type="ECO:0000313" key="1">
    <source>
        <dbReference type="EMBL" id="PXX49372.1"/>
    </source>
</evidence>
<proteinExistence type="predicted"/>
<name>A0A318JW65_9NEIS</name>
<dbReference type="EMBL" id="QJKC01000004">
    <property type="protein sequence ID" value="PXX49372.1"/>
    <property type="molecule type" value="Genomic_DNA"/>
</dbReference>
<keyword evidence="2" id="KW-1185">Reference proteome</keyword>
<dbReference type="Proteomes" id="UP000248395">
    <property type="component" value="Unassembled WGS sequence"/>
</dbReference>